<dbReference type="PANTHER" id="PTHR34374:SF1">
    <property type="entry name" value="LARGE RIBOSOMAL RNA SUBUNIT ACCUMULATION PROTEIN YCED HOMOLOG 1, CHLOROPLASTIC"/>
    <property type="match status" value="1"/>
</dbReference>
<proteinExistence type="predicted"/>
<dbReference type="AlphaFoldDB" id="A0A1F2WFT8"/>
<dbReference type="Pfam" id="PF02620">
    <property type="entry name" value="YceD"/>
    <property type="match status" value="1"/>
</dbReference>
<sequence length="188" mass="21058">MNSRKLKVSVTNLMRKVFSRERFSAVLDVGVGEHGLYERGKDGDLKLDVWLESSPDGIRVKGKVGGVVSMECTRCLQDYGQELDIDVDEFYRRPGLSIVNPEGRTASHEIEVPEEDEYIVDEGIIDLNLLLNDYVMLGLPIKRLCDELCKGLCEVCGANLNEAECGCVIEDIDPRLAPLRELLDRKEG</sequence>
<reference evidence="1 2" key="1">
    <citation type="journal article" date="2016" name="Nat. Commun.">
        <title>Thousands of microbial genomes shed light on interconnected biogeochemical processes in an aquifer system.</title>
        <authorList>
            <person name="Anantharaman K."/>
            <person name="Brown C.T."/>
            <person name="Hug L.A."/>
            <person name="Sharon I."/>
            <person name="Castelle C.J."/>
            <person name="Probst A.J."/>
            <person name="Thomas B.C."/>
            <person name="Singh A."/>
            <person name="Wilkins M.J."/>
            <person name="Karaoz U."/>
            <person name="Brodie E.L."/>
            <person name="Williams K.H."/>
            <person name="Hubbard S.S."/>
            <person name="Banfield J.F."/>
        </authorList>
    </citation>
    <scope>NUCLEOTIDE SEQUENCE [LARGE SCALE GENOMIC DNA]</scope>
</reference>
<dbReference type="Proteomes" id="UP000177876">
    <property type="component" value="Unassembled WGS sequence"/>
</dbReference>
<organism evidence="1 2">
    <name type="scientific">Candidatus Solincola sediminis</name>
    <dbReference type="NCBI Taxonomy" id="1797199"/>
    <lineage>
        <taxon>Bacteria</taxon>
        <taxon>Bacillati</taxon>
        <taxon>Actinomycetota</taxon>
        <taxon>Candidatus Geothermincolia</taxon>
        <taxon>Candidatus Geothermincolales</taxon>
        <taxon>Candidatus Geothermincolaceae</taxon>
        <taxon>Candidatus Solincola</taxon>
    </lineage>
</organism>
<name>A0A1F2WFT8_9ACTN</name>
<evidence type="ECO:0000313" key="1">
    <source>
        <dbReference type="EMBL" id="OFW55716.1"/>
    </source>
</evidence>
<evidence type="ECO:0008006" key="3">
    <source>
        <dbReference type="Google" id="ProtNLM"/>
    </source>
</evidence>
<dbReference type="PANTHER" id="PTHR34374">
    <property type="entry name" value="LARGE RIBOSOMAL RNA SUBUNIT ACCUMULATION PROTEIN YCED HOMOLOG 1, CHLOROPLASTIC"/>
    <property type="match status" value="1"/>
</dbReference>
<comment type="caution">
    <text evidence="1">The sequence shown here is derived from an EMBL/GenBank/DDBJ whole genome shotgun (WGS) entry which is preliminary data.</text>
</comment>
<evidence type="ECO:0000313" key="2">
    <source>
        <dbReference type="Proteomes" id="UP000177876"/>
    </source>
</evidence>
<accession>A0A1F2WFT8</accession>
<dbReference type="STRING" id="1797197.A2Y75_05945"/>
<gene>
    <name evidence="1" type="ORF">A2Y75_05945</name>
</gene>
<protein>
    <recommendedName>
        <fullName evidence="3">DUF177 domain-containing protein</fullName>
    </recommendedName>
</protein>
<dbReference type="InterPro" id="IPR003772">
    <property type="entry name" value="YceD"/>
</dbReference>
<dbReference type="EMBL" id="MELK01000052">
    <property type="protein sequence ID" value="OFW55716.1"/>
    <property type="molecule type" value="Genomic_DNA"/>
</dbReference>